<name>A0A936Z826_9HYPH</name>
<evidence type="ECO:0000256" key="3">
    <source>
        <dbReference type="ARBA" id="ARBA00012865"/>
    </source>
</evidence>
<proteinExistence type="inferred from homology"/>
<dbReference type="Proteomes" id="UP000605848">
    <property type="component" value="Unassembled WGS sequence"/>
</dbReference>
<feature type="signal peptide" evidence="4">
    <location>
        <begin position="1"/>
        <end position="20"/>
    </location>
</feature>
<comment type="similarity">
    <text evidence="2">Belongs to the class-A beta-lactamase family.</text>
</comment>
<dbReference type="EMBL" id="JAEQMY010000020">
    <property type="protein sequence ID" value="MBL0405321.1"/>
    <property type="molecule type" value="Genomic_DNA"/>
</dbReference>
<protein>
    <recommendedName>
        <fullName evidence="3">beta-lactamase</fullName>
        <ecNumber evidence="3">3.5.2.6</ecNumber>
    </recommendedName>
</protein>
<sequence>MIRVLGLVFTFILAANTAEAGGLSDPEGLRAKLQAIASRHPGRVGVCAQDERSAPICVNGDQRFSLQSVMKAITAAAALDAVDRNAMKLEEPITVRRKDLSVYAQPIAEMVAKHGQFDTTIGDLIRRAVVQSDNAAVDNLVARLGGPEAVQAFLNRKGITNLRIDRDERHLQAETIGLAWKAEYADPKRFAEARQGVPKQARDAAYEAYRKDERDTATPKGMTSFLHALMTGRLLSPTSTRHLLDVMTQTATFPDRLRAGAAPGWTVAHKTGSSGTWNGIAAATNDVGILTAPDGGKVAIAAFVADSKAPSKDRAAAIAAAARAVTASYR</sequence>
<dbReference type="PRINTS" id="PR00118">
    <property type="entry name" value="BLACTAMASEA"/>
</dbReference>
<feature type="domain" description="Beta-lactamase class A catalytic" evidence="5">
    <location>
        <begin position="54"/>
        <end position="304"/>
    </location>
</feature>
<dbReference type="InterPro" id="IPR012338">
    <property type="entry name" value="Beta-lactam/transpept-like"/>
</dbReference>
<dbReference type="GO" id="GO:0046677">
    <property type="term" value="P:response to antibiotic"/>
    <property type="evidence" value="ECO:0007669"/>
    <property type="project" value="InterPro"/>
</dbReference>
<reference evidence="6" key="1">
    <citation type="submission" date="2021-01" db="EMBL/GenBank/DDBJ databases">
        <title>Microvirga sp.</title>
        <authorList>
            <person name="Kim M.K."/>
        </authorList>
    </citation>
    <scope>NUCLEOTIDE SEQUENCE</scope>
    <source>
        <strain evidence="6">5420S-16</strain>
    </source>
</reference>
<keyword evidence="7" id="KW-1185">Reference proteome</keyword>
<dbReference type="SUPFAM" id="SSF56601">
    <property type="entry name" value="beta-lactamase/transpeptidase-like"/>
    <property type="match status" value="1"/>
</dbReference>
<evidence type="ECO:0000313" key="6">
    <source>
        <dbReference type="EMBL" id="MBL0405321.1"/>
    </source>
</evidence>
<comment type="caution">
    <text evidence="6">The sequence shown here is derived from an EMBL/GenBank/DDBJ whole genome shotgun (WGS) entry which is preliminary data.</text>
</comment>
<dbReference type="EC" id="3.5.2.6" evidence="3"/>
<dbReference type="InterPro" id="IPR045155">
    <property type="entry name" value="Beta-lactam_cat"/>
</dbReference>
<accession>A0A936Z826</accession>
<evidence type="ECO:0000259" key="5">
    <source>
        <dbReference type="Pfam" id="PF13354"/>
    </source>
</evidence>
<evidence type="ECO:0000256" key="4">
    <source>
        <dbReference type="SAM" id="SignalP"/>
    </source>
</evidence>
<dbReference type="GO" id="GO:0030655">
    <property type="term" value="P:beta-lactam antibiotic catabolic process"/>
    <property type="evidence" value="ECO:0007669"/>
    <property type="project" value="InterPro"/>
</dbReference>
<dbReference type="PANTHER" id="PTHR35333:SF3">
    <property type="entry name" value="BETA-LACTAMASE-TYPE TRANSPEPTIDASE FOLD CONTAINING PROTEIN"/>
    <property type="match status" value="1"/>
</dbReference>
<dbReference type="RefSeq" id="WP_202060993.1">
    <property type="nucleotide sequence ID" value="NZ_JAEQMY010000020.1"/>
</dbReference>
<dbReference type="Pfam" id="PF13354">
    <property type="entry name" value="Beta-lactamase2"/>
    <property type="match status" value="1"/>
</dbReference>
<dbReference type="GO" id="GO:0008800">
    <property type="term" value="F:beta-lactamase activity"/>
    <property type="evidence" value="ECO:0007669"/>
    <property type="project" value="UniProtKB-EC"/>
</dbReference>
<dbReference type="Gene3D" id="3.40.710.10">
    <property type="entry name" value="DD-peptidase/beta-lactamase superfamily"/>
    <property type="match status" value="1"/>
</dbReference>
<dbReference type="InterPro" id="IPR000871">
    <property type="entry name" value="Beta-lactam_class-A"/>
</dbReference>
<dbReference type="NCBIfam" id="NF033103">
    <property type="entry name" value="bla_class_A"/>
    <property type="match status" value="1"/>
</dbReference>
<organism evidence="6 7">
    <name type="scientific">Microvirga aerilata</name>
    <dbReference type="NCBI Taxonomy" id="670292"/>
    <lineage>
        <taxon>Bacteria</taxon>
        <taxon>Pseudomonadati</taxon>
        <taxon>Pseudomonadota</taxon>
        <taxon>Alphaproteobacteria</taxon>
        <taxon>Hyphomicrobiales</taxon>
        <taxon>Methylobacteriaceae</taxon>
        <taxon>Microvirga</taxon>
    </lineage>
</organism>
<keyword evidence="4" id="KW-0732">Signal</keyword>
<evidence type="ECO:0000256" key="1">
    <source>
        <dbReference type="ARBA" id="ARBA00001526"/>
    </source>
</evidence>
<evidence type="ECO:0000256" key="2">
    <source>
        <dbReference type="ARBA" id="ARBA00009009"/>
    </source>
</evidence>
<feature type="chain" id="PRO_5037761284" description="beta-lactamase" evidence="4">
    <location>
        <begin position="21"/>
        <end position="330"/>
    </location>
</feature>
<dbReference type="AlphaFoldDB" id="A0A936Z826"/>
<evidence type="ECO:0000313" key="7">
    <source>
        <dbReference type="Proteomes" id="UP000605848"/>
    </source>
</evidence>
<comment type="catalytic activity">
    <reaction evidence="1">
        <text>a beta-lactam + H2O = a substituted beta-amino acid</text>
        <dbReference type="Rhea" id="RHEA:20401"/>
        <dbReference type="ChEBI" id="CHEBI:15377"/>
        <dbReference type="ChEBI" id="CHEBI:35627"/>
        <dbReference type="ChEBI" id="CHEBI:140347"/>
        <dbReference type="EC" id="3.5.2.6"/>
    </reaction>
</comment>
<dbReference type="PANTHER" id="PTHR35333">
    <property type="entry name" value="BETA-LACTAMASE"/>
    <property type="match status" value="1"/>
</dbReference>
<gene>
    <name evidence="6" type="primary">bla</name>
    <name evidence="6" type="ORF">JKG68_15225</name>
</gene>